<protein>
    <submittedName>
        <fullName evidence="2">Reactive intermediate/imine deaminase</fullName>
    </submittedName>
</protein>
<accession>A0A8H9IPU5</accession>
<dbReference type="Pfam" id="PF01042">
    <property type="entry name" value="Ribonuc_L-PSP"/>
    <property type="match status" value="1"/>
</dbReference>
<dbReference type="CDD" id="cd00448">
    <property type="entry name" value="YjgF_YER057c_UK114_family"/>
    <property type="match status" value="1"/>
</dbReference>
<reference evidence="2" key="2">
    <citation type="submission" date="2020-09" db="EMBL/GenBank/DDBJ databases">
        <authorList>
            <person name="Sun Q."/>
            <person name="Zhou Y."/>
        </authorList>
    </citation>
    <scope>NUCLEOTIDE SEQUENCE</scope>
    <source>
        <strain evidence="2">CGMCC 4.7679</strain>
    </source>
</reference>
<gene>
    <name evidence="2" type="ORF">GCM10017566_13930</name>
</gene>
<evidence type="ECO:0000313" key="2">
    <source>
        <dbReference type="EMBL" id="GHF41667.1"/>
    </source>
</evidence>
<dbReference type="SUPFAM" id="SSF55298">
    <property type="entry name" value="YjgF-like"/>
    <property type="match status" value="1"/>
</dbReference>
<dbReference type="InterPro" id="IPR035959">
    <property type="entry name" value="RutC-like_sf"/>
</dbReference>
<organism evidence="2 3">
    <name type="scientific">Amycolatopsis bartoniae</name>
    <dbReference type="NCBI Taxonomy" id="941986"/>
    <lineage>
        <taxon>Bacteria</taxon>
        <taxon>Bacillati</taxon>
        <taxon>Actinomycetota</taxon>
        <taxon>Actinomycetes</taxon>
        <taxon>Pseudonocardiales</taxon>
        <taxon>Pseudonocardiaceae</taxon>
        <taxon>Amycolatopsis</taxon>
    </lineage>
</organism>
<dbReference type="PANTHER" id="PTHR11803:SF58">
    <property type="entry name" value="PROTEIN HMF1-RELATED"/>
    <property type="match status" value="1"/>
</dbReference>
<comment type="caution">
    <text evidence="2">The sequence shown here is derived from an EMBL/GenBank/DDBJ whole genome shotgun (WGS) entry which is preliminary data.</text>
</comment>
<proteinExistence type="inferred from homology"/>
<dbReference type="AlphaFoldDB" id="A0A8H9IPU5"/>
<dbReference type="GO" id="GO:0019239">
    <property type="term" value="F:deaminase activity"/>
    <property type="evidence" value="ECO:0007669"/>
    <property type="project" value="TreeGrafter"/>
</dbReference>
<dbReference type="Proteomes" id="UP000658656">
    <property type="component" value="Unassembled WGS sequence"/>
</dbReference>
<keyword evidence="3" id="KW-1185">Reference proteome</keyword>
<comment type="similarity">
    <text evidence="1">Belongs to the RutC family.</text>
</comment>
<dbReference type="GO" id="GO:0005829">
    <property type="term" value="C:cytosol"/>
    <property type="evidence" value="ECO:0007669"/>
    <property type="project" value="TreeGrafter"/>
</dbReference>
<dbReference type="PANTHER" id="PTHR11803">
    <property type="entry name" value="2-IMINOBUTANOATE/2-IMINOPROPANOATE DEAMINASE RIDA"/>
    <property type="match status" value="1"/>
</dbReference>
<evidence type="ECO:0000313" key="3">
    <source>
        <dbReference type="Proteomes" id="UP000658656"/>
    </source>
</evidence>
<reference evidence="2" key="1">
    <citation type="journal article" date="2014" name="Int. J. Syst. Evol. Microbiol.">
        <title>Complete genome sequence of Corynebacterium casei LMG S-19264T (=DSM 44701T), isolated from a smear-ripened cheese.</title>
        <authorList>
            <consortium name="US DOE Joint Genome Institute (JGI-PGF)"/>
            <person name="Walter F."/>
            <person name="Albersmeier A."/>
            <person name="Kalinowski J."/>
            <person name="Ruckert C."/>
        </authorList>
    </citation>
    <scope>NUCLEOTIDE SEQUENCE</scope>
    <source>
        <strain evidence="2">CGMCC 4.7679</strain>
    </source>
</reference>
<sequence>MSKYVITRGKLPAFRYSPGVAVDDLVFLAGHLGFDDKGQLVSDDVADQVRQAFRNLTNTLDAVGAQLSDVVRLSFWITSYDDMKVIDSVYEEIFPGDLPARTSLLVDALPLGARFEVDGIAVRGSGQQDVQRVS</sequence>
<dbReference type="RefSeq" id="WP_145934634.1">
    <property type="nucleotide sequence ID" value="NZ_BNAV01000001.1"/>
</dbReference>
<dbReference type="InterPro" id="IPR006175">
    <property type="entry name" value="YjgF/YER057c/UK114"/>
</dbReference>
<dbReference type="Gene3D" id="3.30.1330.40">
    <property type="entry name" value="RutC-like"/>
    <property type="match status" value="1"/>
</dbReference>
<evidence type="ECO:0000256" key="1">
    <source>
        <dbReference type="ARBA" id="ARBA00010552"/>
    </source>
</evidence>
<dbReference type="EMBL" id="BNAV01000001">
    <property type="protein sequence ID" value="GHF41667.1"/>
    <property type="molecule type" value="Genomic_DNA"/>
</dbReference>
<name>A0A8H9IPU5_9PSEU</name>
<dbReference type="OrthoDB" id="9815126at2"/>